<feature type="transmembrane region" description="Helical" evidence="1">
    <location>
        <begin position="7"/>
        <end position="27"/>
    </location>
</feature>
<dbReference type="EMBL" id="LUKJ01000002">
    <property type="protein sequence ID" value="KZN20643.1"/>
    <property type="molecule type" value="Genomic_DNA"/>
</dbReference>
<reference evidence="3" key="1">
    <citation type="submission" date="2016-03" db="EMBL/GenBank/DDBJ databases">
        <authorList>
            <person name="Ray J."/>
            <person name="Price M."/>
            <person name="Deutschbauer A."/>
        </authorList>
    </citation>
    <scope>NUCLEOTIDE SEQUENCE [LARGE SCALE GENOMIC DNA]</scope>
    <source>
        <strain evidence="3">FW300-N1B4</strain>
    </source>
</reference>
<dbReference type="OrthoDB" id="9952969at2"/>
<keyword evidence="1" id="KW-1133">Transmembrane helix</keyword>
<sequence>MEFVIKSFGYLLVLIGGLIGAIGEFAPNHADRLLTYAGMGLMCFGVVTAMMSLTFNRSK</sequence>
<comment type="caution">
    <text evidence="2">The sequence shown here is derived from an EMBL/GenBank/DDBJ whole genome shotgun (WGS) entry which is preliminary data.</text>
</comment>
<keyword evidence="1" id="KW-0812">Transmembrane</keyword>
<evidence type="ECO:0000256" key="1">
    <source>
        <dbReference type="SAM" id="Phobius"/>
    </source>
</evidence>
<accession>A0A166QPI1</accession>
<protein>
    <submittedName>
        <fullName evidence="2">Uncharacterized protein</fullName>
    </submittedName>
</protein>
<name>A0A166QPI1_PSEFL</name>
<reference evidence="2 3" key="2">
    <citation type="journal article" date="2018" name="Nature">
        <title>Mutant phenotypes for thousands of bacterial genes of unknown function.</title>
        <authorList>
            <person name="Price M.N."/>
            <person name="Wetmore K.M."/>
            <person name="Waters R.J."/>
            <person name="Callaghan M."/>
            <person name="Ray J."/>
            <person name="Liu H."/>
            <person name="Kuehl J.V."/>
            <person name="Melnyk R.A."/>
            <person name="Lamson J.S."/>
            <person name="Suh Y."/>
            <person name="Carlson H.K."/>
            <person name="Esquivel Z."/>
            <person name="Sadeeshkumar H."/>
            <person name="Chakraborty R."/>
            <person name="Zane G.M."/>
            <person name="Rubin B.E."/>
            <person name="Wall J.D."/>
            <person name="Visel A."/>
            <person name="Bristow J."/>
            <person name="Blow M.J."/>
            <person name="Arkin A.P."/>
            <person name="Deutschbauer A.M."/>
        </authorList>
    </citation>
    <scope>NUCLEOTIDE SEQUENCE [LARGE SCALE GENOMIC DNA]</scope>
    <source>
        <strain evidence="2 3">FW300-N1B4</strain>
    </source>
</reference>
<proteinExistence type="predicted"/>
<gene>
    <name evidence="2" type="ORF">A1D17_03635</name>
</gene>
<evidence type="ECO:0000313" key="3">
    <source>
        <dbReference type="Proteomes" id="UP000076489"/>
    </source>
</evidence>
<organism evidence="2 3">
    <name type="scientific">Pseudomonas fluorescens</name>
    <dbReference type="NCBI Taxonomy" id="294"/>
    <lineage>
        <taxon>Bacteria</taxon>
        <taxon>Pseudomonadati</taxon>
        <taxon>Pseudomonadota</taxon>
        <taxon>Gammaproteobacteria</taxon>
        <taxon>Pseudomonadales</taxon>
        <taxon>Pseudomonadaceae</taxon>
        <taxon>Pseudomonas</taxon>
    </lineage>
</organism>
<evidence type="ECO:0000313" key="2">
    <source>
        <dbReference type="EMBL" id="KZN20643.1"/>
    </source>
</evidence>
<dbReference type="Proteomes" id="UP000076489">
    <property type="component" value="Unassembled WGS sequence"/>
</dbReference>
<dbReference type="RefSeq" id="WP_063340688.1">
    <property type="nucleotide sequence ID" value="NZ_LUKJ01000002.1"/>
</dbReference>
<keyword evidence="1" id="KW-0472">Membrane</keyword>
<feature type="transmembrane region" description="Helical" evidence="1">
    <location>
        <begin position="33"/>
        <end position="55"/>
    </location>
</feature>
<dbReference type="AlphaFoldDB" id="A0A166QPI1"/>